<sequence>MKNLSLNPSFSYFYLKDKSLVISNKDSDLHITDIYLASSIFNLKHAHLEESNFIMELSRLVGPSIAVRTFGQLKSAEIIISSEYSSPSPCIHVHKNHSYNYFEKILVFGLQEVNYSFQSKEILHLNLKNFDLCQKCIVSRLFSHRPLLGMSLGQISDHELAKPDSTNQFNDINISTKNNCLLVHNTETEYVCEHMIRPLNACNCYETTQPPKFKSIFEKEMQNKTIGFRAFDLEATFRNLKPFVSKYVGIIQRLEEYRESECDFIYNYNSGKNPLFSETITKAALTTFRSSSGGKGKSAIQSKVGALAEAIERYSMRFHHQQKPIYGSYNELKHKALSPKLCLGFSDRQYNAMNHDNLPRYRAVPRPITNSDVLPWFEVHGINTNQKKYVLADIAFSDFNYTDTAHAFADSNGCAAGNTYTEAVLQGTLELIERDAVAIWWYNRIKRQHIDLSSVNNKYIDRTKEYYSSINRSFTIIDITSDIGVPTFAAISYEKNTLNGIIYGFGCHVNPRIAIERATLEINQLLPLALKNEVVNDNEFFDWVKKQKITEHEFLDPKVKPISIDKFTDLSENNLESAINFISKSLRANDIELYALDITTQDTLVPCVKMIAPGMCHFWRRTGQKRLYDVPVKMGWLKQKHTESELNRHNITI</sequence>
<dbReference type="PROSITE" id="PS51664">
    <property type="entry name" value="YCAO"/>
    <property type="match status" value="1"/>
</dbReference>
<evidence type="ECO:0000259" key="1">
    <source>
        <dbReference type="PROSITE" id="PS51664"/>
    </source>
</evidence>
<dbReference type="Gene3D" id="3.30.40.250">
    <property type="match status" value="1"/>
</dbReference>
<dbReference type="Proteomes" id="UP000665025">
    <property type="component" value="Chromosome 2"/>
</dbReference>
<dbReference type="PANTHER" id="PTHR37809:SF1">
    <property type="entry name" value="RIBOSOMAL PROTEIN S12 METHYLTHIOTRANSFERASE ACCESSORY FACTOR YCAO"/>
    <property type="match status" value="1"/>
</dbReference>
<dbReference type="Gene3D" id="3.30.160.660">
    <property type="match status" value="1"/>
</dbReference>
<gene>
    <name evidence="2" type="ORF">J5X90_21760</name>
</gene>
<dbReference type="InterPro" id="IPR027624">
    <property type="entry name" value="TOMM_cyclo_SagD"/>
</dbReference>
<evidence type="ECO:0000313" key="2">
    <source>
        <dbReference type="EMBL" id="QTL37476.1"/>
    </source>
</evidence>
<dbReference type="NCBIfam" id="TIGR00702">
    <property type="entry name" value="YcaO-type kinase domain"/>
    <property type="match status" value="1"/>
</dbReference>
<dbReference type="PANTHER" id="PTHR37809">
    <property type="entry name" value="RIBOSOMAL PROTEIN S12 METHYLTHIOTRANSFERASE ACCESSORY FACTOR YCAO"/>
    <property type="match status" value="1"/>
</dbReference>
<name>A0ABX7V9A6_9GAMM</name>
<dbReference type="Pfam" id="PF02624">
    <property type="entry name" value="YcaO"/>
    <property type="match status" value="1"/>
</dbReference>
<dbReference type="RefSeq" id="WP_209053704.1">
    <property type="nucleotide sequence ID" value="NZ_CP072426.1"/>
</dbReference>
<protein>
    <submittedName>
        <fullName evidence="2">YcaO-like family protein</fullName>
    </submittedName>
</protein>
<organism evidence="2 3">
    <name type="scientific">Pseudoalteromonas viridis</name>
    <dbReference type="NCBI Taxonomy" id="339617"/>
    <lineage>
        <taxon>Bacteria</taxon>
        <taxon>Pseudomonadati</taxon>
        <taxon>Pseudomonadota</taxon>
        <taxon>Gammaproteobacteria</taxon>
        <taxon>Alteromonadales</taxon>
        <taxon>Pseudoalteromonadaceae</taxon>
        <taxon>Pseudoalteromonas</taxon>
    </lineage>
</organism>
<proteinExistence type="predicted"/>
<dbReference type="Gene3D" id="3.30.1330.230">
    <property type="match status" value="1"/>
</dbReference>
<dbReference type="InterPro" id="IPR003776">
    <property type="entry name" value="YcaO-like_dom"/>
</dbReference>
<dbReference type="EMBL" id="CP072426">
    <property type="protein sequence ID" value="QTL37476.1"/>
    <property type="molecule type" value="Genomic_DNA"/>
</dbReference>
<reference evidence="2 3" key="1">
    <citation type="submission" date="2021-03" db="EMBL/GenBank/DDBJ databases">
        <title>Complete Genome of Pseudoalteromonas viridis Strain BBR56, a new biocontrol bacterial candidate.</title>
        <authorList>
            <person name="Handayani D.P."/>
            <person name="Isnansetyo A."/>
            <person name="Istiqomah I."/>
            <person name="Jumina J."/>
        </authorList>
    </citation>
    <scope>NUCLEOTIDE SEQUENCE [LARGE SCALE GENOMIC DNA]</scope>
    <source>
        <strain evidence="2 3">BBR56</strain>
    </source>
</reference>
<evidence type="ECO:0000313" key="3">
    <source>
        <dbReference type="Proteomes" id="UP000665025"/>
    </source>
</evidence>
<keyword evidence="3" id="KW-1185">Reference proteome</keyword>
<accession>A0ABX7V9A6</accession>
<feature type="domain" description="YcaO" evidence="1">
    <location>
        <begin position="294"/>
        <end position="653"/>
    </location>
</feature>
<dbReference type="NCBIfam" id="TIGR03604">
    <property type="entry name" value="TOMM_cyclo_SagD"/>
    <property type="match status" value="1"/>
</dbReference>